<dbReference type="EnsemblMetazoa" id="SSS_4132s_mrna">
    <property type="protein sequence ID" value="KAF7496694.1"/>
    <property type="gene ID" value="SSS_4132"/>
</dbReference>
<dbReference type="SMART" id="SM00173">
    <property type="entry name" value="RAS"/>
    <property type="match status" value="1"/>
</dbReference>
<evidence type="ECO:0000313" key="3">
    <source>
        <dbReference type="EMBL" id="KAF7496694.1"/>
    </source>
</evidence>
<dbReference type="GO" id="GO:0003924">
    <property type="term" value="F:GTPase activity"/>
    <property type="evidence" value="ECO:0007669"/>
    <property type="project" value="InterPro"/>
</dbReference>
<dbReference type="CDD" id="cd00154">
    <property type="entry name" value="Rab"/>
    <property type="match status" value="1"/>
</dbReference>
<dbReference type="FunFam" id="3.40.50.300:FF:001447">
    <property type="entry name" value="Ras-related protein Rab-1B"/>
    <property type="match status" value="1"/>
</dbReference>
<dbReference type="InterPro" id="IPR005225">
    <property type="entry name" value="Small_GTP-bd"/>
</dbReference>
<dbReference type="Proteomes" id="UP000070412">
    <property type="component" value="Unassembled WGS sequence"/>
</dbReference>
<name>A0A132A5L1_SARSC</name>
<dbReference type="PANTHER" id="PTHR47977">
    <property type="entry name" value="RAS-RELATED PROTEIN RAB"/>
    <property type="match status" value="1"/>
</dbReference>
<dbReference type="OMA" id="MANEWII"/>
<dbReference type="SMART" id="SM00174">
    <property type="entry name" value="RHO"/>
    <property type="match status" value="1"/>
</dbReference>
<reference evidence="3" key="3">
    <citation type="submission" date="2020-01" db="EMBL/GenBank/DDBJ databases">
        <authorList>
            <person name="Korhonen P.K.K."/>
            <person name="Guangxu M.G."/>
            <person name="Wang T.W."/>
            <person name="Stroehlein A.J.S."/>
            <person name="Young N.D."/>
            <person name="Ang C.-S.A."/>
            <person name="Fernando D.W.F."/>
            <person name="Lu H.L."/>
            <person name="Taylor S.T."/>
            <person name="Ehtesham M.E.M."/>
            <person name="Najaraj S.H.N."/>
            <person name="Harsha G.H.G."/>
            <person name="Madugundu A.M."/>
            <person name="Renuse S.R."/>
            <person name="Holt D.H."/>
            <person name="Pandey A.P."/>
            <person name="Papenfuss A.P."/>
            <person name="Gasser R.B.G."/>
            <person name="Fischer K.F."/>
        </authorList>
    </citation>
    <scope>NUCLEOTIDE SEQUENCE</scope>
    <source>
        <strain evidence="3">SSS_KF_BRIS2020</strain>
    </source>
</reference>
<evidence type="ECO:0000256" key="1">
    <source>
        <dbReference type="ARBA" id="ARBA00022741"/>
    </source>
</evidence>
<evidence type="ECO:0000313" key="4">
    <source>
        <dbReference type="EMBL" id="KPM05905.1"/>
    </source>
</evidence>
<keyword evidence="2" id="KW-0342">GTP-binding</keyword>
<dbReference type="VEuPathDB" id="VectorBase:SSCA004217"/>
<accession>A0A132A5L1</accession>
<gene>
    <name evidence="4" type="ORF">QR98_0043770</name>
    <name evidence="3" type="ORF">SSS_4132</name>
</gene>
<dbReference type="Proteomes" id="UP000616769">
    <property type="component" value="Unassembled WGS sequence"/>
</dbReference>
<dbReference type="EMBL" id="WVUK01000002">
    <property type="protein sequence ID" value="KAF7496694.1"/>
    <property type="molecule type" value="Genomic_DNA"/>
</dbReference>
<dbReference type="SMART" id="SM00175">
    <property type="entry name" value="RAB"/>
    <property type="match status" value="1"/>
</dbReference>
<reference evidence="4 7" key="1">
    <citation type="journal article" date="2015" name="Parasit. Vectors">
        <title>Draft genome of the scabies mite.</title>
        <authorList>
            <person name="Rider S.D.Jr."/>
            <person name="Morgan M.S."/>
            <person name="Arlian L.G."/>
        </authorList>
    </citation>
    <scope>NUCLEOTIDE SEQUENCE [LARGE SCALE GENOMIC DNA]</scope>
    <source>
        <strain evidence="4">Arlian Lab</strain>
    </source>
</reference>
<dbReference type="AlphaFoldDB" id="A0A132A5L1"/>
<dbReference type="PROSITE" id="PS51419">
    <property type="entry name" value="RAB"/>
    <property type="match status" value="1"/>
</dbReference>
<protein>
    <submittedName>
        <fullName evidence="4">RAS oncogene RAB34-like protein</fullName>
    </submittedName>
    <submittedName>
        <fullName evidence="3">Ras-related protein Rab-34</fullName>
    </submittedName>
</protein>
<dbReference type="PRINTS" id="PR00449">
    <property type="entry name" value="RASTRNSFRMNG"/>
</dbReference>
<dbReference type="InterPro" id="IPR001806">
    <property type="entry name" value="Small_GTPase"/>
</dbReference>
<dbReference type="PROSITE" id="PS51420">
    <property type="entry name" value="RHO"/>
    <property type="match status" value="1"/>
</dbReference>
<dbReference type="Pfam" id="PF00071">
    <property type="entry name" value="Ras"/>
    <property type="match status" value="1"/>
</dbReference>
<reference evidence="6" key="2">
    <citation type="journal article" date="2020" name="PLoS Negl. Trop. Dis.">
        <title>High-quality nuclear genome for Sarcoptes scabiei-A critical resource for a neglected parasite.</title>
        <authorList>
            <person name="Korhonen P.K."/>
            <person name="Gasser R.B."/>
            <person name="Ma G."/>
            <person name="Wang T."/>
            <person name="Stroehlein A.J."/>
            <person name="Young N.D."/>
            <person name="Ang C.S."/>
            <person name="Fernando D.D."/>
            <person name="Lu H.C."/>
            <person name="Taylor S."/>
            <person name="Reynolds S.L."/>
            <person name="Mofiz E."/>
            <person name="Najaraj S.H."/>
            <person name="Gowda H."/>
            <person name="Madugundu A."/>
            <person name="Renuse S."/>
            <person name="Holt D."/>
            <person name="Pandey A."/>
            <person name="Papenfuss A.T."/>
            <person name="Fischer K."/>
        </authorList>
    </citation>
    <scope>NUCLEOTIDE SEQUENCE [LARGE SCALE GENOMIC DNA]</scope>
</reference>
<evidence type="ECO:0000313" key="6">
    <source>
        <dbReference type="Proteomes" id="UP000070412"/>
    </source>
</evidence>
<dbReference type="GO" id="GO:0005525">
    <property type="term" value="F:GTP binding"/>
    <property type="evidence" value="ECO:0007669"/>
    <property type="project" value="UniProtKB-KW"/>
</dbReference>
<dbReference type="PROSITE" id="PS51421">
    <property type="entry name" value="RAS"/>
    <property type="match status" value="1"/>
</dbReference>
<dbReference type="NCBIfam" id="TIGR00231">
    <property type="entry name" value="small_GTP"/>
    <property type="match status" value="1"/>
</dbReference>
<dbReference type="SMART" id="SM00176">
    <property type="entry name" value="RAN"/>
    <property type="match status" value="1"/>
</dbReference>
<reference evidence="5" key="4">
    <citation type="submission" date="2022-06" db="UniProtKB">
        <authorList>
            <consortium name="EnsemblMetazoa"/>
        </authorList>
    </citation>
    <scope>IDENTIFICATION</scope>
</reference>
<keyword evidence="6" id="KW-1185">Reference proteome</keyword>
<evidence type="ECO:0000313" key="5">
    <source>
        <dbReference type="EnsemblMetazoa" id="KAF7496694.1"/>
    </source>
</evidence>
<proteinExistence type="predicted"/>
<keyword evidence="1" id="KW-0547">Nucleotide-binding</keyword>
<sequence>MANEWIIDRWIYPMDLSCTPYHESDFDSEVIKLCQEEINQIQSDLKQQSNPLALDPQRNRLRIAKCNVVGDTSVGKTCLINRFSYDIFDSKSKATIGVDFDVQKFSILNRPFTLQIWDTAGDERFRSITRSYYKGAHSVLIVFDLTSIKSFQSVILWYEEIMDSIGEHTDRRNQSSMKTNPIGRQSYRPFLFLVGTKKDLISNESLKFYRNEGAKMADRIGAEFWLVSASSGENVSDLFKRAACLCFDRYLMNEIKLLSQFRETGSPKMSRVNRFLKRSDSKQQIRIDNQTTELPSKSDINPKLPSESYGKNDSIIRKYLSTLWSNRSNWWNPRFFRPKNITSKISLNRKNKVDDIGKNQEKPYTKKRQRELLKCFRFTCMMNDD</sequence>
<dbReference type="EMBL" id="JXLN01010545">
    <property type="protein sequence ID" value="KPM05905.1"/>
    <property type="molecule type" value="Genomic_DNA"/>
</dbReference>
<dbReference type="Gene3D" id="3.40.50.300">
    <property type="entry name" value="P-loop containing nucleotide triphosphate hydrolases"/>
    <property type="match status" value="1"/>
</dbReference>
<dbReference type="SUPFAM" id="SSF52540">
    <property type="entry name" value="P-loop containing nucleoside triphosphate hydrolases"/>
    <property type="match status" value="1"/>
</dbReference>
<evidence type="ECO:0000256" key="2">
    <source>
        <dbReference type="ARBA" id="ARBA00023134"/>
    </source>
</evidence>
<evidence type="ECO:0000313" key="7">
    <source>
        <dbReference type="Proteomes" id="UP000616769"/>
    </source>
</evidence>
<dbReference type="OrthoDB" id="413584at2759"/>
<organism evidence="4 7">
    <name type="scientific">Sarcoptes scabiei</name>
    <name type="common">Itch mite</name>
    <name type="synonym">Acarus scabiei</name>
    <dbReference type="NCBI Taxonomy" id="52283"/>
    <lineage>
        <taxon>Eukaryota</taxon>
        <taxon>Metazoa</taxon>
        <taxon>Ecdysozoa</taxon>
        <taxon>Arthropoda</taxon>
        <taxon>Chelicerata</taxon>
        <taxon>Arachnida</taxon>
        <taxon>Acari</taxon>
        <taxon>Acariformes</taxon>
        <taxon>Sarcoptiformes</taxon>
        <taxon>Astigmata</taxon>
        <taxon>Psoroptidia</taxon>
        <taxon>Sarcoptoidea</taxon>
        <taxon>Sarcoptidae</taxon>
        <taxon>Sarcoptinae</taxon>
        <taxon>Sarcoptes</taxon>
    </lineage>
</organism>
<dbReference type="InterPro" id="IPR027417">
    <property type="entry name" value="P-loop_NTPase"/>
</dbReference>
<dbReference type="InterPro" id="IPR050227">
    <property type="entry name" value="Rab"/>
</dbReference>